<dbReference type="SUPFAM" id="SSF141259">
    <property type="entry name" value="CarD-like"/>
    <property type="match status" value="1"/>
</dbReference>
<dbReference type="Pfam" id="PF00271">
    <property type="entry name" value="Helicase_C"/>
    <property type="match status" value="1"/>
</dbReference>
<dbReference type="FunFam" id="3.40.50.300:FF:000546">
    <property type="entry name" value="Transcription-repair-coupling factor"/>
    <property type="match status" value="1"/>
</dbReference>
<dbReference type="PANTHER" id="PTHR47964">
    <property type="entry name" value="ATP-DEPENDENT DNA HELICASE HOMOLOG RECG, CHLOROPLASTIC"/>
    <property type="match status" value="1"/>
</dbReference>
<evidence type="ECO:0000256" key="6">
    <source>
        <dbReference type="ARBA" id="ARBA00022806"/>
    </source>
</evidence>
<keyword evidence="9 13" id="KW-0234">DNA repair</keyword>
<evidence type="ECO:0000313" key="16">
    <source>
        <dbReference type="EMBL" id="ORC31845.1"/>
    </source>
</evidence>
<sequence length="1134" mass="129162">MVTLFLESTLEKLKSSRPYAEFMRHSGREEYPIRTYGPRGSFLAVVLAALMRQKKRAILCVVPSEKEAENLLRDCISFGVPAVHFPWWQSAPYSEQPTHSNVAARRISILKNLLTGEKGVICVSLRGYIGFLPPRKLLEENLIPLKKGESFDPQKIEQTLEHWGYLRVPRVSSPGEFALRGEVLDVGIPGGDGEALRVVFEFDEIEEIRTFDALTQSSYGSLEEYSLFPATEFLWEEDAMDRVEEFMRSRRYPGKGDEEFLEHLRVSRSCAFDEIFFPLGFEKPATLADYMPADGLSLFISDKRLENAAEGVNKEFDELYRRTVREKKLSFPPPDRILASYPDLVEGCRRKIMFQSLKDQEADLTVPEIVCQDPRSFFGNIQYLKEELEQYAKSGYQVYICAETETQSERISQLLKDYEVHLFSAHLSQGFVLPEAKIILIQENEIFGRRKRVPSSVKKARSRAIDTFVELSPGDFVVHVNYGIGRFKGIERIRAAGTERDYIQLEYAGDETVFIPIEQVNLVQRYIGQEGRPPALDSLGGKSWEKRKNRVRQSVEDLADMLIDLYAKRQNAQGFSYGEDTDWQVEFEAAFPYEETTDQLSCIADVKEDMESTRPMDRLICGDVGYGKTEVAMRAAFKAVMAGKQVAILAPTTILTEQHYESFCERFDKYPVTIRMISRFVHGKEQKQTLKQLSEGEVDILIGTHRILQKDVVFKNLGLIIVDEEQRFGVKDKERLKQLKHTVDALALSATPIPRTLHMSLLKIRDMSLLTTPPHNRQSVDTYIREFDEEMVAAAIRRELERGGQVFYLHNRVETLRETRMFLERLVPEALVETAHGQMSSAELEEVMHRFIHGAFQVLVATTIIENGIDISNVNTIIIDRADVYGISQLYQLRGRVGRSERKAYAYLLYPADKALSEIAMKRLQILSDYSDLGAGFKIAMKDMEVRGAGNLLGRQQSGEIASVGFDMYLRLLDEAVAERSEKGEETREEIFLELDYSGYIPDSYISEPVEKMEVYKKIAAIDSDEELEKVHAELHDRFGPLPEAAASLLSLAEVRIVCRKLRVRSLRERGGKVRVEFGKVSLISVDKVLSLMQTSGGKIKPDPKNPNVLLLETGSIGLKEKSEFIRERLSALL</sequence>
<comment type="similarity">
    <text evidence="11 13">In the C-terminal section; belongs to the helicase family. RecG subfamily.</text>
</comment>
<dbReference type="Pfam" id="PF00270">
    <property type="entry name" value="DEAD"/>
    <property type="match status" value="1"/>
</dbReference>
<dbReference type="Gene3D" id="2.40.10.170">
    <property type="match status" value="1"/>
</dbReference>
<dbReference type="STRING" id="1963862.B4O97_16410"/>
<dbReference type="GO" id="GO:0003678">
    <property type="term" value="F:DNA helicase activity"/>
    <property type="evidence" value="ECO:0007669"/>
    <property type="project" value="TreeGrafter"/>
</dbReference>
<reference evidence="16 17" key="1">
    <citation type="submission" date="2017-03" db="EMBL/GenBank/DDBJ databases">
        <title>Draft Genome sequence of Marispirochaeta sp. strain JC444.</title>
        <authorList>
            <person name="Shivani Y."/>
            <person name="Subhash Y."/>
            <person name="Sasikala C."/>
            <person name="Ramana C."/>
        </authorList>
    </citation>
    <scope>NUCLEOTIDE SEQUENCE [LARGE SCALE GENOMIC DNA]</scope>
    <source>
        <strain evidence="16 17">JC444</strain>
    </source>
</reference>
<dbReference type="PROSITE" id="PS51194">
    <property type="entry name" value="HELICASE_CTER"/>
    <property type="match status" value="1"/>
</dbReference>
<dbReference type="InterPro" id="IPR047112">
    <property type="entry name" value="RecG/Mfd"/>
</dbReference>
<dbReference type="GO" id="GO:0016787">
    <property type="term" value="F:hydrolase activity"/>
    <property type="evidence" value="ECO:0007669"/>
    <property type="project" value="UniProtKB-KW"/>
</dbReference>
<evidence type="ECO:0000256" key="3">
    <source>
        <dbReference type="ARBA" id="ARBA00022741"/>
    </source>
</evidence>
<dbReference type="SMART" id="SM00490">
    <property type="entry name" value="HELICc"/>
    <property type="match status" value="1"/>
</dbReference>
<dbReference type="RefSeq" id="WP_083052509.1">
    <property type="nucleotide sequence ID" value="NZ_MWQY01000023.1"/>
</dbReference>
<dbReference type="InterPro" id="IPR003711">
    <property type="entry name" value="CarD-like/TRCF_RID"/>
</dbReference>
<dbReference type="GO" id="GO:0006355">
    <property type="term" value="P:regulation of DNA-templated transcription"/>
    <property type="evidence" value="ECO:0007669"/>
    <property type="project" value="UniProtKB-UniRule"/>
</dbReference>
<dbReference type="InterPro" id="IPR005118">
    <property type="entry name" value="TRCF_C"/>
</dbReference>
<dbReference type="GO" id="GO:0005737">
    <property type="term" value="C:cytoplasm"/>
    <property type="evidence" value="ECO:0007669"/>
    <property type="project" value="UniProtKB-SubCell"/>
</dbReference>
<dbReference type="InterPro" id="IPR014001">
    <property type="entry name" value="Helicase_ATP-bd"/>
</dbReference>
<accession>A0A1Y1RU46</accession>
<evidence type="ECO:0000256" key="5">
    <source>
        <dbReference type="ARBA" id="ARBA00022801"/>
    </source>
</evidence>
<proteinExistence type="inferred from homology"/>
<evidence type="ECO:0000256" key="12">
    <source>
        <dbReference type="ARBA" id="ARBA00070128"/>
    </source>
</evidence>
<dbReference type="InterPro" id="IPR001650">
    <property type="entry name" value="Helicase_C-like"/>
</dbReference>
<dbReference type="PROSITE" id="PS51192">
    <property type="entry name" value="HELICASE_ATP_BIND_1"/>
    <property type="match status" value="1"/>
</dbReference>
<dbReference type="EC" id="3.6.4.-" evidence="13"/>
<dbReference type="NCBIfam" id="TIGR00580">
    <property type="entry name" value="mfd"/>
    <property type="match status" value="1"/>
</dbReference>
<evidence type="ECO:0000256" key="8">
    <source>
        <dbReference type="ARBA" id="ARBA00023125"/>
    </source>
</evidence>
<keyword evidence="5 13" id="KW-0378">Hydrolase</keyword>
<dbReference type="GO" id="GO:0003684">
    <property type="term" value="F:damaged DNA binding"/>
    <property type="evidence" value="ECO:0007669"/>
    <property type="project" value="InterPro"/>
</dbReference>
<dbReference type="OrthoDB" id="9804325at2"/>
<comment type="subcellular location">
    <subcellularLocation>
        <location evidence="1 13">Cytoplasm</location>
    </subcellularLocation>
</comment>
<dbReference type="InterPro" id="IPR036101">
    <property type="entry name" value="CarD-like/TRCF_RID_sf"/>
</dbReference>
<evidence type="ECO:0000313" key="17">
    <source>
        <dbReference type="Proteomes" id="UP000192343"/>
    </source>
</evidence>
<evidence type="ECO:0000256" key="13">
    <source>
        <dbReference type="HAMAP-Rule" id="MF_00969"/>
    </source>
</evidence>
<dbReference type="PANTHER" id="PTHR47964:SF1">
    <property type="entry name" value="ATP-DEPENDENT DNA HELICASE HOMOLOG RECG, CHLOROPLASTIC"/>
    <property type="match status" value="1"/>
</dbReference>
<evidence type="ECO:0000256" key="10">
    <source>
        <dbReference type="ARBA" id="ARBA00061104"/>
    </source>
</evidence>
<keyword evidence="6" id="KW-0347">Helicase</keyword>
<dbReference type="CDD" id="cd17991">
    <property type="entry name" value="DEXHc_TRCF"/>
    <property type="match status" value="1"/>
</dbReference>
<dbReference type="InterPro" id="IPR011545">
    <property type="entry name" value="DEAD/DEAH_box_helicase_dom"/>
</dbReference>
<evidence type="ECO:0000259" key="15">
    <source>
        <dbReference type="PROSITE" id="PS51194"/>
    </source>
</evidence>
<comment type="similarity">
    <text evidence="10 13">In the N-terminal section; belongs to the UvrB family.</text>
</comment>
<dbReference type="Gene3D" id="3.40.50.300">
    <property type="entry name" value="P-loop containing nucleotide triphosphate hydrolases"/>
    <property type="match status" value="2"/>
</dbReference>
<organism evidence="16 17">
    <name type="scientific">Marispirochaeta aestuarii</name>
    <dbReference type="NCBI Taxonomy" id="1963862"/>
    <lineage>
        <taxon>Bacteria</taxon>
        <taxon>Pseudomonadati</taxon>
        <taxon>Spirochaetota</taxon>
        <taxon>Spirochaetia</taxon>
        <taxon>Spirochaetales</taxon>
        <taxon>Spirochaetaceae</taxon>
        <taxon>Marispirochaeta</taxon>
    </lineage>
</organism>
<dbReference type="SMART" id="SM01058">
    <property type="entry name" value="CarD_TRCF"/>
    <property type="match status" value="1"/>
</dbReference>
<keyword evidence="3 13" id="KW-0547">Nucleotide-binding</keyword>
<dbReference type="InterPro" id="IPR037235">
    <property type="entry name" value="TRCF-like_C_D7"/>
</dbReference>
<comment type="caution">
    <text evidence="16">The sequence shown here is derived from an EMBL/GenBank/DDBJ whole genome shotgun (WGS) entry which is preliminary data.</text>
</comment>
<evidence type="ECO:0000256" key="9">
    <source>
        <dbReference type="ARBA" id="ARBA00023204"/>
    </source>
</evidence>
<evidence type="ECO:0000256" key="4">
    <source>
        <dbReference type="ARBA" id="ARBA00022763"/>
    </source>
</evidence>
<dbReference type="AlphaFoldDB" id="A0A1Y1RU46"/>
<dbReference type="Gene3D" id="3.90.1150.50">
    <property type="entry name" value="Transcription-repair-coupling factor, D7 domain"/>
    <property type="match status" value="1"/>
</dbReference>
<dbReference type="InterPro" id="IPR027417">
    <property type="entry name" value="P-loop_NTPase"/>
</dbReference>
<dbReference type="SMART" id="SM00487">
    <property type="entry name" value="DEXDc"/>
    <property type="match status" value="1"/>
</dbReference>
<dbReference type="Pfam" id="PF03461">
    <property type="entry name" value="TRCF"/>
    <property type="match status" value="1"/>
</dbReference>
<dbReference type="Gene3D" id="3.40.50.11180">
    <property type="match status" value="1"/>
</dbReference>
<evidence type="ECO:0000256" key="2">
    <source>
        <dbReference type="ARBA" id="ARBA00022490"/>
    </source>
</evidence>
<keyword evidence="4 13" id="KW-0227">DNA damage</keyword>
<evidence type="ECO:0000256" key="11">
    <source>
        <dbReference type="ARBA" id="ARBA00061399"/>
    </source>
</evidence>
<dbReference type="Proteomes" id="UP000192343">
    <property type="component" value="Unassembled WGS sequence"/>
</dbReference>
<feature type="domain" description="Helicase ATP-binding" evidence="14">
    <location>
        <begin position="609"/>
        <end position="770"/>
    </location>
</feature>
<feature type="domain" description="Helicase C-terminal" evidence="15">
    <location>
        <begin position="779"/>
        <end position="945"/>
    </location>
</feature>
<dbReference type="SUPFAM" id="SSF143517">
    <property type="entry name" value="TRCF domain-like"/>
    <property type="match status" value="1"/>
</dbReference>
<evidence type="ECO:0000256" key="1">
    <source>
        <dbReference type="ARBA" id="ARBA00004496"/>
    </source>
</evidence>
<evidence type="ECO:0000256" key="7">
    <source>
        <dbReference type="ARBA" id="ARBA00022840"/>
    </source>
</evidence>
<dbReference type="SUPFAM" id="SSF52540">
    <property type="entry name" value="P-loop containing nucleoside triphosphate hydrolases"/>
    <property type="match status" value="4"/>
</dbReference>
<gene>
    <name evidence="13" type="primary">mfd</name>
    <name evidence="16" type="ORF">B4O97_16410</name>
</gene>
<dbReference type="GO" id="GO:0000716">
    <property type="term" value="P:transcription-coupled nucleotide-excision repair, DNA damage recognition"/>
    <property type="evidence" value="ECO:0007669"/>
    <property type="project" value="UniProtKB-UniRule"/>
</dbReference>
<dbReference type="Pfam" id="PF02559">
    <property type="entry name" value="CarD_TRCF_RID"/>
    <property type="match status" value="1"/>
</dbReference>
<dbReference type="EMBL" id="MWQY01000023">
    <property type="protein sequence ID" value="ORC31845.1"/>
    <property type="molecule type" value="Genomic_DNA"/>
</dbReference>
<protein>
    <recommendedName>
        <fullName evidence="12 13">Transcription-repair-coupling factor</fullName>
        <shortName evidence="13">TRCF</shortName>
        <ecNumber evidence="13">3.6.4.-</ecNumber>
    </recommendedName>
</protein>
<dbReference type="GO" id="GO:0005524">
    <property type="term" value="F:ATP binding"/>
    <property type="evidence" value="ECO:0007669"/>
    <property type="project" value="UniProtKB-UniRule"/>
</dbReference>
<dbReference type="Gene3D" id="3.30.2060.10">
    <property type="entry name" value="Penicillin-binding protein 1b domain"/>
    <property type="match status" value="1"/>
</dbReference>
<keyword evidence="2 13" id="KW-0963">Cytoplasm</keyword>
<evidence type="ECO:0000259" key="14">
    <source>
        <dbReference type="PROSITE" id="PS51192"/>
    </source>
</evidence>
<dbReference type="HAMAP" id="MF_00969">
    <property type="entry name" value="TRCF"/>
    <property type="match status" value="1"/>
</dbReference>
<dbReference type="InterPro" id="IPR004576">
    <property type="entry name" value="Mfd"/>
</dbReference>
<keyword evidence="8 13" id="KW-0238">DNA-binding</keyword>
<name>A0A1Y1RU46_9SPIO</name>
<dbReference type="InterPro" id="IPR041471">
    <property type="entry name" value="UvrB_inter"/>
</dbReference>
<dbReference type="Pfam" id="PF17757">
    <property type="entry name" value="UvrB_inter"/>
    <property type="match status" value="1"/>
</dbReference>
<dbReference type="SMART" id="SM00982">
    <property type="entry name" value="TRCF"/>
    <property type="match status" value="1"/>
</dbReference>
<comment type="function">
    <text evidence="13">Couples transcription and DNA repair by recognizing RNA polymerase (RNAP) stalled at DNA lesions. Mediates ATP-dependent release of RNAP and its truncated transcript from the DNA, and recruitment of nucleotide excision repair machinery to the damaged site.</text>
</comment>
<keyword evidence="17" id="KW-1185">Reference proteome</keyword>
<keyword evidence="7 13" id="KW-0067">ATP-binding</keyword>